<proteinExistence type="predicted"/>
<organism evidence="1 2">
    <name type="scientific">Ancylostoma ceylanicum</name>
    <dbReference type="NCBI Taxonomy" id="53326"/>
    <lineage>
        <taxon>Eukaryota</taxon>
        <taxon>Metazoa</taxon>
        <taxon>Ecdysozoa</taxon>
        <taxon>Nematoda</taxon>
        <taxon>Chromadorea</taxon>
        <taxon>Rhabditida</taxon>
        <taxon>Rhabditina</taxon>
        <taxon>Rhabditomorpha</taxon>
        <taxon>Strongyloidea</taxon>
        <taxon>Ancylostomatidae</taxon>
        <taxon>Ancylostomatinae</taxon>
        <taxon>Ancylostoma</taxon>
    </lineage>
</organism>
<dbReference type="EMBL" id="JARK01001402">
    <property type="protein sequence ID" value="EYC08466.1"/>
    <property type="molecule type" value="Genomic_DNA"/>
</dbReference>
<reference evidence="2" key="1">
    <citation type="journal article" date="2015" name="Nat. Genet.">
        <title>The genome and transcriptome of the zoonotic hookworm Ancylostoma ceylanicum identify infection-specific gene families.</title>
        <authorList>
            <person name="Schwarz E.M."/>
            <person name="Hu Y."/>
            <person name="Antoshechkin I."/>
            <person name="Miller M.M."/>
            <person name="Sternberg P.W."/>
            <person name="Aroian R.V."/>
        </authorList>
    </citation>
    <scope>NUCLEOTIDE SEQUENCE</scope>
    <source>
        <strain evidence="2">HY135</strain>
    </source>
</reference>
<name>A0A016U0D8_9BILA</name>
<evidence type="ECO:0000313" key="1">
    <source>
        <dbReference type="EMBL" id="EYC08466.1"/>
    </source>
</evidence>
<accession>A0A016U0D8</accession>
<sequence>MTSYLIFSACIIRSSMEASDENVHTTKVQFVIIEFLVFGSLDMLSDIFFTDATVELALPRSVEHSSSLLCVA</sequence>
<protein>
    <submittedName>
        <fullName evidence="1">Uncharacterized protein</fullName>
    </submittedName>
</protein>
<keyword evidence="2" id="KW-1185">Reference proteome</keyword>
<gene>
    <name evidence="1" type="primary">Acey_s0066.g3783</name>
    <name evidence="1" type="ORF">Y032_0066g3783</name>
</gene>
<dbReference type="AlphaFoldDB" id="A0A016U0D8"/>
<dbReference type="Proteomes" id="UP000024635">
    <property type="component" value="Unassembled WGS sequence"/>
</dbReference>
<comment type="caution">
    <text evidence="1">The sequence shown here is derived from an EMBL/GenBank/DDBJ whole genome shotgun (WGS) entry which is preliminary data.</text>
</comment>
<dbReference type="OrthoDB" id="10503676at2759"/>
<evidence type="ECO:0000313" key="2">
    <source>
        <dbReference type="Proteomes" id="UP000024635"/>
    </source>
</evidence>